<dbReference type="Pfam" id="PF13561">
    <property type="entry name" value="adh_short_C2"/>
    <property type="match status" value="1"/>
</dbReference>
<dbReference type="FunFam" id="3.40.50.720:FF:000084">
    <property type="entry name" value="Short-chain dehydrogenase reductase"/>
    <property type="match status" value="1"/>
</dbReference>
<evidence type="ECO:0000313" key="6">
    <source>
        <dbReference type="Proteomes" id="UP000030106"/>
    </source>
</evidence>
<dbReference type="GO" id="GO:0016491">
    <property type="term" value="F:oxidoreductase activity"/>
    <property type="evidence" value="ECO:0007669"/>
    <property type="project" value="UniProtKB-KW"/>
</dbReference>
<evidence type="ECO:0000256" key="2">
    <source>
        <dbReference type="ARBA" id="ARBA00022857"/>
    </source>
</evidence>
<dbReference type="EMBL" id="ANFO01000433">
    <property type="protein sequence ID" value="KGQ09541.1"/>
    <property type="molecule type" value="Genomic_DNA"/>
</dbReference>
<evidence type="ECO:0000313" key="5">
    <source>
        <dbReference type="EMBL" id="KGQ09541.1"/>
    </source>
</evidence>
<evidence type="ECO:0000256" key="1">
    <source>
        <dbReference type="ARBA" id="ARBA00006484"/>
    </source>
</evidence>
<dbReference type="HOGENOM" id="CLU_010194_1_0_1"/>
<protein>
    <submittedName>
        <fullName evidence="5">Putative oxidoreductase yxjF</fullName>
    </submittedName>
</protein>
<comment type="caution">
    <text evidence="5">The sequence shown here is derived from an EMBL/GenBank/DDBJ whole genome shotgun (WGS) entry which is preliminary data.</text>
</comment>
<dbReference type="Proteomes" id="UP000030106">
    <property type="component" value="Unassembled WGS sequence"/>
</dbReference>
<evidence type="ECO:0000256" key="4">
    <source>
        <dbReference type="SAM" id="MobiDB-lite"/>
    </source>
</evidence>
<dbReference type="PRINTS" id="PR00081">
    <property type="entry name" value="GDHRDH"/>
</dbReference>
<dbReference type="PRINTS" id="PR00080">
    <property type="entry name" value="SDRFAMILY"/>
</dbReference>
<reference evidence="5 6" key="1">
    <citation type="submission" date="2012-10" db="EMBL/GenBank/DDBJ databases">
        <title>Genome sequencing and analysis of entomopathogenic fungi Beauveria bassiana D1-5.</title>
        <authorList>
            <person name="Li Q."/>
            <person name="Wang L."/>
            <person name="Zhang Z."/>
            <person name="Wang Q."/>
            <person name="Ren J."/>
            <person name="Wang M."/>
            <person name="Xu W."/>
            <person name="Wang J."/>
            <person name="Lu Y."/>
            <person name="Du Q."/>
            <person name="Sun Z."/>
        </authorList>
    </citation>
    <scope>NUCLEOTIDE SEQUENCE [LARGE SCALE GENOMIC DNA]</scope>
    <source>
        <strain evidence="5 6">D1-5</strain>
    </source>
</reference>
<dbReference type="InterPro" id="IPR002347">
    <property type="entry name" value="SDR_fam"/>
</dbReference>
<dbReference type="SUPFAM" id="SSF51735">
    <property type="entry name" value="NAD(P)-binding Rossmann-fold domains"/>
    <property type="match status" value="1"/>
</dbReference>
<accession>A0A0A2VNR7</accession>
<dbReference type="InterPro" id="IPR036291">
    <property type="entry name" value="NAD(P)-bd_dom_sf"/>
</dbReference>
<sequence>MEALLKGYNAFITGAASGKKQQNLGKKKNHIPRETFAPPPPSFPLAYTQPAGIGKSTALHFARHGASGLVITDVRQEALDALAATLARDFAASVKVVPIVLDVTRGADVAAAVAQAVEALGRLDVAVNNAGVAGATSLTHELPEEAWRKTLAVDLDGVFLCQKEELAVMMKQEDLGPRRGRGVIINTASLYGLRGPPAPMFQSAYTAAKHAVVGLTKADGLHYAPHGIRINAVCPGYVDTPLLVDAIERDKLDSFLRHAAKVPVPRLIETDEIADGIVFLASPMSSAMQASTLVLDLGLNSSS</sequence>
<feature type="region of interest" description="Disordered" evidence="4">
    <location>
        <begin position="19"/>
        <end position="40"/>
    </location>
</feature>
<proteinExistence type="inferred from homology"/>
<dbReference type="AlphaFoldDB" id="A0A0A2VNR7"/>
<comment type="similarity">
    <text evidence="1">Belongs to the short-chain dehydrogenases/reductases (SDR) family.</text>
</comment>
<dbReference type="PANTHER" id="PTHR24321:SF12">
    <property type="entry name" value="SHORT-CHAIN DEHYDROGENASE_REDUCTASE FAMILY, PUTATIVE (AFU_ORTHOLOGUE AFUA_5G14340)-RELATED"/>
    <property type="match status" value="1"/>
</dbReference>
<dbReference type="PANTHER" id="PTHR24321">
    <property type="entry name" value="DEHYDROGENASES, SHORT CHAIN"/>
    <property type="match status" value="1"/>
</dbReference>
<dbReference type="OrthoDB" id="5840532at2759"/>
<evidence type="ECO:0000256" key="3">
    <source>
        <dbReference type="ARBA" id="ARBA00023002"/>
    </source>
</evidence>
<keyword evidence="3" id="KW-0560">Oxidoreductase</keyword>
<keyword evidence="2" id="KW-0521">NADP</keyword>
<dbReference type="Gene3D" id="3.40.50.720">
    <property type="entry name" value="NAD(P)-binding Rossmann-like Domain"/>
    <property type="match status" value="1"/>
</dbReference>
<gene>
    <name evidence="5" type="ORF">BBAD15_g5122</name>
</gene>
<organism evidence="5 6">
    <name type="scientific">Beauveria bassiana D1-5</name>
    <dbReference type="NCBI Taxonomy" id="1245745"/>
    <lineage>
        <taxon>Eukaryota</taxon>
        <taxon>Fungi</taxon>
        <taxon>Dikarya</taxon>
        <taxon>Ascomycota</taxon>
        <taxon>Pezizomycotina</taxon>
        <taxon>Sordariomycetes</taxon>
        <taxon>Hypocreomycetidae</taxon>
        <taxon>Hypocreales</taxon>
        <taxon>Cordycipitaceae</taxon>
        <taxon>Beauveria</taxon>
    </lineage>
</organism>
<name>A0A0A2VNR7_BEABA</name>
<dbReference type="STRING" id="1245745.A0A0A2VNR7"/>
<dbReference type="CDD" id="cd05233">
    <property type="entry name" value="SDR_c"/>
    <property type="match status" value="1"/>
</dbReference>